<protein>
    <submittedName>
        <fullName evidence="1">Uncharacterized protein</fullName>
    </submittedName>
</protein>
<dbReference type="OrthoDB" id="8373540at2"/>
<reference evidence="1 2" key="1">
    <citation type="submission" date="2019-11" db="EMBL/GenBank/DDBJ databases">
        <authorList>
            <person name="Dong K."/>
        </authorList>
    </citation>
    <scope>NUCLEOTIDE SEQUENCE [LARGE SCALE GENOMIC DNA]</scope>
    <source>
        <strain evidence="1 2">NBRC 112902</strain>
    </source>
</reference>
<name>A0A844HUP3_9RHOB</name>
<comment type="caution">
    <text evidence="1">The sequence shown here is derived from an EMBL/GenBank/DDBJ whole genome shotgun (WGS) entry which is preliminary data.</text>
</comment>
<sequence>MPQFLASYDLTNTFPSPYAPFIEQTIPRGWSPWIPVQNGQAYRLPNTTVQGDFPTLEAAVAELEAARAATARAIGKIVEMPKWIVTEASNAIVASDEQR</sequence>
<evidence type="ECO:0000313" key="2">
    <source>
        <dbReference type="Proteomes" id="UP000449846"/>
    </source>
</evidence>
<keyword evidence="2" id="KW-1185">Reference proteome</keyword>
<organism evidence="1 2">
    <name type="scientific">Paracoccus litorisediminis</name>
    <dbReference type="NCBI Taxonomy" id="2006130"/>
    <lineage>
        <taxon>Bacteria</taxon>
        <taxon>Pseudomonadati</taxon>
        <taxon>Pseudomonadota</taxon>
        <taxon>Alphaproteobacteria</taxon>
        <taxon>Rhodobacterales</taxon>
        <taxon>Paracoccaceae</taxon>
        <taxon>Paracoccus</taxon>
    </lineage>
</organism>
<proteinExistence type="predicted"/>
<dbReference type="RefSeq" id="WP_155042136.1">
    <property type="nucleotide sequence ID" value="NZ_WMIG01000027.1"/>
</dbReference>
<accession>A0A844HUP3</accession>
<dbReference type="AlphaFoldDB" id="A0A844HUP3"/>
<dbReference type="Proteomes" id="UP000449846">
    <property type="component" value="Unassembled WGS sequence"/>
</dbReference>
<dbReference type="EMBL" id="WMIG01000027">
    <property type="protein sequence ID" value="MTH62184.1"/>
    <property type="molecule type" value="Genomic_DNA"/>
</dbReference>
<gene>
    <name evidence="1" type="ORF">GL300_23600</name>
</gene>
<evidence type="ECO:0000313" key="1">
    <source>
        <dbReference type="EMBL" id="MTH62184.1"/>
    </source>
</evidence>